<gene>
    <name evidence="2" type="ORF">GCM10022393_33140</name>
</gene>
<evidence type="ECO:0008006" key="4">
    <source>
        <dbReference type="Google" id="ProtNLM"/>
    </source>
</evidence>
<feature type="chain" id="PRO_5045392287" description="Lipocalin-like domain-containing protein" evidence="1">
    <location>
        <begin position="21"/>
        <end position="362"/>
    </location>
</feature>
<evidence type="ECO:0000256" key="1">
    <source>
        <dbReference type="SAM" id="SignalP"/>
    </source>
</evidence>
<name>A0ABP6UP97_9FLAO</name>
<keyword evidence="3" id="KW-1185">Reference proteome</keyword>
<sequence>MKKTYLCLAASLFLAVISCGDDDSDGAGLLSVDTNPTEETVLDPSTISENISIKGGERITGEAPQPTGTLAFTLDNTTQSAFLNNGFDITFDAPDSYAGAYIQIKSNDGTAVADYFDVEGYYNKSTARKIRKSSKLATKSKKVVDNEVTVDVDFNDNVPPGKFCYIICIYDDAGNISQPVEVCVEVEAWGGNPNLIGTWNYTKTVSNGIEEAIDSEDCEDTSLSCENGTELNIENAYCYTTVSLPIIFNEDGTYSYISTSKSIDFDYDASFTSCTAIFQEEQDDVYTSAGNWAFDEEEGKLTLVEFEYTETDGDEVYEGIEEDGYLLFDGNATISSSELIIEDSYDDYEDGLITEEYYFTKN</sequence>
<dbReference type="RefSeq" id="WP_344929334.1">
    <property type="nucleotide sequence ID" value="NZ_BAABCW010000016.1"/>
</dbReference>
<reference evidence="3" key="1">
    <citation type="journal article" date="2019" name="Int. J. Syst. Evol. Microbiol.">
        <title>The Global Catalogue of Microorganisms (GCM) 10K type strain sequencing project: providing services to taxonomists for standard genome sequencing and annotation.</title>
        <authorList>
            <consortium name="The Broad Institute Genomics Platform"/>
            <consortium name="The Broad Institute Genome Sequencing Center for Infectious Disease"/>
            <person name="Wu L."/>
            <person name="Ma J."/>
        </authorList>
    </citation>
    <scope>NUCLEOTIDE SEQUENCE [LARGE SCALE GENOMIC DNA]</scope>
    <source>
        <strain evidence="3">JCM 17106</strain>
    </source>
</reference>
<evidence type="ECO:0000313" key="3">
    <source>
        <dbReference type="Proteomes" id="UP001500459"/>
    </source>
</evidence>
<comment type="caution">
    <text evidence="2">The sequence shown here is derived from an EMBL/GenBank/DDBJ whole genome shotgun (WGS) entry which is preliminary data.</text>
</comment>
<dbReference type="EMBL" id="BAABCW010000016">
    <property type="protein sequence ID" value="GAA3516402.1"/>
    <property type="molecule type" value="Genomic_DNA"/>
</dbReference>
<organism evidence="2 3">
    <name type="scientific">Aquimarina addita</name>
    <dbReference type="NCBI Taxonomy" id="870485"/>
    <lineage>
        <taxon>Bacteria</taxon>
        <taxon>Pseudomonadati</taxon>
        <taxon>Bacteroidota</taxon>
        <taxon>Flavobacteriia</taxon>
        <taxon>Flavobacteriales</taxon>
        <taxon>Flavobacteriaceae</taxon>
        <taxon>Aquimarina</taxon>
    </lineage>
</organism>
<proteinExistence type="predicted"/>
<protein>
    <recommendedName>
        <fullName evidence="4">Lipocalin-like domain-containing protein</fullName>
    </recommendedName>
</protein>
<accession>A0ABP6UP97</accession>
<dbReference type="Proteomes" id="UP001500459">
    <property type="component" value="Unassembled WGS sequence"/>
</dbReference>
<evidence type="ECO:0000313" key="2">
    <source>
        <dbReference type="EMBL" id="GAA3516402.1"/>
    </source>
</evidence>
<feature type="signal peptide" evidence="1">
    <location>
        <begin position="1"/>
        <end position="20"/>
    </location>
</feature>
<keyword evidence="1" id="KW-0732">Signal</keyword>
<dbReference type="PROSITE" id="PS51257">
    <property type="entry name" value="PROKAR_LIPOPROTEIN"/>
    <property type="match status" value="1"/>
</dbReference>